<dbReference type="EMBL" id="CP093310">
    <property type="protein sequence ID" value="WXX24010.1"/>
    <property type="molecule type" value="Genomic_DNA"/>
</dbReference>
<feature type="region of interest" description="Disordered" evidence="1">
    <location>
        <begin position="1"/>
        <end position="151"/>
    </location>
</feature>
<evidence type="ECO:0000313" key="2">
    <source>
        <dbReference type="EMBL" id="WXX24010.1"/>
    </source>
</evidence>
<proteinExistence type="predicted"/>
<feature type="compositionally biased region" description="Acidic residues" evidence="1">
    <location>
        <begin position="113"/>
        <end position="126"/>
    </location>
</feature>
<feature type="compositionally biased region" description="Low complexity" evidence="1">
    <location>
        <begin position="1"/>
        <end position="40"/>
    </location>
</feature>
<dbReference type="AlphaFoldDB" id="A0AAU6PUE9"/>
<feature type="compositionally biased region" description="Basic and acidic residues" evidence="1">
    <location>
        <begin position="95"/>
        <end position="112"/>
    </location>
</feature>
<gene>
    <name evidence="2" type="ORF">MN210_19130</name>
</gene>
<feature type="region of interest" description="Disordered" evidence="1">
    <location>
        <begin position="177"/>
        <end position="222"/>
    </location>
</feature>
<evidence type="ECO:0000256" key="1">
    <source>
        <dbReference type="SAM" id="MobiDB-lite"/>
    </source>
</evidence>
<name>A0AAU6PUE9_9GAMM</name>
<evidence type="ECO:0000313" key="3">
    <source>
        <dbReference type="Proteomes" id="UP000829560"/>
    </source>
</evidence>
<dbReference type="RefSeq" id="WP_338412139.1">
    <property type="nucleotide sequence ID" value="NZ_CP093310.2"/>
</dbReference>
<feature type="compositionally biased region" description="Low complexity" evidence="1">
    <location>
        <begin position="82"/>
        <end position="94"/>
    </location>
</feature>
<organism evidence="2 3">
    <name type="scientific">Psychrobacter raelei</name>
    <dbReference type="NCBI Taxonomy" id="2565531"/>
    <lineage>
        <taxon>Bacteria</taxon>
        <taxon>Pseudomonadati</taxon>
        <taxon>Pseudomonadota</taxon>
        <taxon>Gammaproteobacteria</taxon>
        <taxon>Moraxellales</taxon>
        <taxon>Moraxellaceae</taxon>
        <taxon>Psychrobacter</taxon>
    </lineage>
</organism>
<dbReference type="Proteomes" id="UP000829560">
    <property type="component" value="Chromosome"/>
</dbReference>
<accession>A0AAU6PUE9</accession>
<keyword evidence="3" id="KW-1185">Reference proteome</keyword>
<feature type="compositionally biased region" description="Basic and acidic residues" evidence="1">
    <location>
        <begin position="127"/>
        <end position="139"/>
    </location>
</feature>
<sequence>MSNSSNSSNDKQDNSINKALESLENTTETTSNEEVVGVEVVKGDKIIYEEGDFEEFNKAQDLDSDSDNLAQDSADSDKDDASQVSKKQQASSANKDQESNDSKETDSKKDNSEADEQDSESDDEQAKDEQSEDNQKDSESNDSDQEGSGKDKYTAAIANLYQWAAKLKDEFITDKKSGLADSAESKQESDPADSDKQAESDNSDNKDSSEKQDSEQEDKHSVSIANIYQWAAKLKEDFASEASNVTHDVSEKALAMMLTKLLNAAQSELKAFDAKLDGAESPTENSEEERSKIAAKKDKYQGMIDLLQGE</sequence>
<feature type="region of interest" description="Disordered" evidence="1">
    <location>
        <begin position="276"/>
        <end position="295"/>
    </location>
</feature>
<feature type="compositionally biased region" description="Basic and acidic residues" evidence="1">
    <location>
        <begin position="177"/>
        <end position="221"/>
    </location>
</feature>
<protein>
    <submittedName>
        <fullName evidence="2">Uncharacterized protein</fullName>
    </submittedName>
</protein>
<dbReference type="KEGG" id="prae:MN210_19130"/>
<reference evidence="2" key="1">
    <citation type="submission" date="2024-03" db="EMBL/GenBank/DDBJ databases">
        <title>Psychrobacter raelis sp. nov. isolated from a dog with peritonitis.</title>
        <authorList>
            <person name="Schiavone A."/>
            <person name="Manzulli V."/>
            <person name="Camarda A."/>
            <person name="Cafiero M.A."/>
            <person name="Vasco I."/>
            <person name="Marino L."/>
            <person name="Pennuzzi G."/>
            <person name="Serrecchia L."/>
            <person name="Galante D."/>
            <person name="Pugliese N."/>
        </authorList>
    </citation>
    <scope>NUCLEOTIDE SEQUENCE</scope>
    <source>
        <strain evidence="2">PraFG1</strain>
    </source>
</reference>